<feature type="domain" description="Orn/DAP/Arg decarboxylase 2 N-terminal" evidence="15">
    <location>
        <begin position="668"/>
        <end position="905"/>
    </location>
</feature>
<keyword evidence="17" id="KW-1185">Reference proteome</keyword>
<accession>A0A0G4EYD2</accession>
<feature type="region of interest" description="Disordered" evidence="14">
    <location>
        <begin position="526"/>
        <end position="584"/>
    </location>
</feature>
<feature type="compositionally biased region" description="Low complexity" evidence="14">
    <location>
        <begin position="560"/>
        <end position="582"/>
    </location>
</feature>
<dbReference type="Gene3D" id="2.40.37.10">
    <property type="entry name" value="Lyase, Ornithine Decarboxylase, Chain A, domain 1"/>
    <property type="match status" value="1"/>
</dbReference>
<dbReference type="PANTHER" id="PTHR11482:SF6">
    <property type="entry name" value="ORNITHINE DECARBOXYLASE 1-RELATED"/>
    <property type="match status" value="1"/>
</dbReference>
<evidence type="ECO:0000256" key="10">
    <source>
        <dbReference type="ARBA" id="ARBA00034138"/>
    </source>
</evidence>
<dbReference type="VEuPathDB" id="CryptoDB:Vbra_8476"/>
<dbReference type="SUPFAM" id="SSF56276">
    <property type="entry name" value="S-adenosylmethionine decarboxylase"/>
    <property type="match status" value="2"/>
</dbReference>
<dbReference type="InterPro" id="IPR022644">
    <property type="entry name" value="De-COase2_N"/>
</dbReference>
<feature type="region of interest" description="Disordered" evidence="14">
    <location>
        <begin position="86"/>
        <end position="106"/>
    </location>
</feature>
<dbReference type="InterPro" id="IPR000183">
    <property type="entry name" value="Orn/DAP/Arg_de-COase"/>
</dbReference>
<evidence type="ECO:0000256" key="7">
    <source>
        <dbReference type="ARBA" id="ARBA00023115"/>
    </source>
</evidence>
<dbReference type="CDD" id="cd00622">
    <property type="entry name" value="PLPDE_III_ODC"/>
    <property type="match status" value="1"/>
</dbReference>
<comment type="similarity">
    <text evidence="3">Belongs to the eukaryotic AdoMetDC family.</text>
</comment>
<evidence type="ECO:0000256" key="4">
    <source>
        <dbReference type="ARBA" id="ARBA00008872"/>
    </source>
</evidence>
<evidence type="ECO:0000313" key="17">
    <source>
        <dbReference type="Proteomes" id="UP000041254"/>
    </source>
</evidence>
<keyword evidence="8" id="KW-0456">Lyase</keyword>
<keyword evidence="7" id="KW-0620">Polyamine biosynthesis</keyword>
<dbReference type="GO" id="GO:0004586">
    <property type="term" value="F:ornithine decarboxylase activity"/>
    <property type="evidence" value="ECO:0007669"/>
    <property type="project" value="UniProtKB-EC"/>
</dbReference>
<dbReference type="PROSITE" id="PS00879">
    <property type="entry name" value="ODR_DC_2_2"/>
    <property type="match status" value="1"/>
</dbReference>
<dbReference type="InterPro" id="IPR048283">
    <property type="entry name" value="AdoMetDC-like"/>
</dbReference>
<evidence type="ECO:0000256" key="2">
    <source>
        <dbReference type="ARBA" id="ARBA00004911"/>
    </source>
</evidence>
<evidence type="ECO:0000256" key="3">
    <source>
        <dbReference type="ARBA" id="ARBA00008466"/>
    </source>
</evidence>
<organism evidence="16 17">
    <name type="scientific">Vitrella brassicaformis (strain CCMP3155)</name>
    <dbReference type="NCBI Taxonomy" id="1169540"/>
    <lineage>
        <taxon>Eukaryota</taxon>
        <taxon>Sar</taxon>
        <taxon>Alveolata</taxon>
        <taxon>Colpodellida</taxon>
        <taxon>Vitrellaceae</taxon>
        <taxon>Vitrella</taxon>
    </lineage>
</organism>
<dbReference type="Pfam" id="PF02784">
    <property type="entry name" value="Orn_Arg_deC_N"/>
    <property type="match status" value="1"/>
</dbReference>
<dbReference type="InterPro" id="IPR002433">
    <property type="entry name" value="Orn_de-COase"/>
</dbReference>
<comment type="catalytic activity">
    <reaction evidence="12">
        <text>L-ornithine + H(+) = putrescine + CO2</text>
        <dbReference type="Rhea" id="RHEA:22964"/>
        <dbReference type="ChEBI" id="CHEBI:15378"/>
        <dbReference type="ChEBI" id="CHEBI:16526"/>
        <dbReference type="ChEBI" id="CHEBI:46911"/>
        <dbReference type="ChEBI" id="CHEBI:326268"/>
        <dbReference type="EC" id="4.1.1.17"/>
    </reaction>
</comment>
<name>A0A0G4EYD2_VITBC</name>
<keyword evidence="6" id="KW-0745">Spermidine biosynthesis</keyword>
<comment type="cofactor">
    <cofactor evidence="1 13">
        <name>pyridoxal 5'-phosphate</name>
        <dbReference type="ChEBI" id="CHEBI:597326"/>
    </cofactor>
</comment>
<evidence type="ECO:0000256" key="5">
    <source>
        <dbReference type="ARBA" id="ARBA00022898"/>
    </source>
</evidence>
<dbReference type="GO" id="GO:0033387">
    <property type="term" value="P:putrescine biosynthetic process from arginine, via ornithine"/>
    <property type="evidence" value="ECO:0007669"/>
    <property type="project" value="TreeGrafter"/>
</dbReference>
<dbReference type="InterPro" id="IPR022657">
    <property type="entry name" value="De-COase2_CS"/>
</dbReference>
<dbReference type="OMA" id="KYTRSTF"/>
<dbReference type="Gene3D" id="3.30.360.50">
    <property type="entry name" value="S-adenosylmethionine decarboxylase"/>
    <property type="match status" value="1"/>
</dbReference>
<proteinExistence type="inferred from homology"/>
<feature type="active site" description="Proton donor" evidence="13">
    <location>
        <position position="976"/>
    </location>
</feature>
<evidence type="ECO:0000256" key="11">
    <source>
        <dbReference type="ARBA" id="ARBA00046672"/>
    </source>
</evidence>
<comment type="similarity">
    <text evidence="4">Belongs to the Orn/Lys/Arg decarboxylase class-II family.</text>
</comment>
<dbReference type="AlphaFoldDB" id="A0A0G4EYD2"/>
<dbReference type="PANTHER" id="PTHR11482">
    <property type="entry name" value="ARGININE/DIAMINOPIMELATE/ORNITHINE DECARBOXYLASE"/>
    <property type="match status" value="1"/>
</dbReference>
<protein>
    <recommendedName>
        <fullName evidence="10">ornithine decarboxylase</fullName>
        <ecNumber evidence="10">4.1.1.17</ecNumber>
    </recommendedName>
</protein>
<dbReference type="FunFam" id="3.20.20.10:FF:000005">
    <property type="entry name" value="Ornithine decarboxylase"/>
    <property type="match status" value="1"/>
</dbReference>
<dbReference type="OrthoDB" id="5034579at2759"/>
<dbReference type="GO" id="GO:0005737">
    <property type="term" value="C:cytoplasm"/>
    <property type="evidence" value="ECO:0007669"/>
    <property type="project" value="TreeGrafter"/>
</dbReference>
<dbReference type="InterPro" id="IPR029066">
    <property type="entry name" value="PLP-binding_barrel"/>
</dbReference>
<dbReference type="PROSITE" id="PS01336">
    <property type="entry name" value="ADOMETDC"/>
    <property type="match status" value="1"/>
</dbReference>
<feature type="modified residue" description="N6-(pyridoxal phosphate)lysine" evidence="13">
    <location>
        <position position="690"/>
    </location>
</feature>
<dbReference type="Proteomes" id="UP000041254">
    <property type="component" value="Unassembled WGS sequence"/>
</dbReference>
<reference evidence="16 17" key="1">
    <citation type="submission" date="2014-11" db="EMBL/GenBank/DDBJ databases">
        <authorList>
            <person name="Zhu J."/>
            <person name="Qi W."/>
            <person name="Song R."/>
        </authorList>
    </citation>
    <scope>NUCLEOTIDE SEQUENCE [LARGE SCALE GENOMIC DNA]</scope>
</reference>
<evidence type="ECO:0000256" key="13">
    <source>
        <dbReference type="PIRSR" id="PIRSR600183-50"/>
    </source>
</evidence>
<evidence type="ECO:0000256" key="8">
    <source>
        <dbReference type="ARBA" id="ARBA00023239"/>
    </source>
</evidence>
<dbReference type="EC" id="4.1.1.17" evidence="10"/>
<dbReference type="UniPathway" id="UPA00331">
    <property type="reaction ID" value="UER00451"/>
</dbReference>
<dbReference type="SUPFAM" id="SSF51419">
    <property type="entry name" value="PLP-binding barrel"/>
    <property type="match status" value="1"/>
</dbReference>
<dbReference type="InterPro" id="IPR018166">
    <property type="entry name" value="S-AdoMet_deCO2ase_CS"/>
</dbReference>
<dbReference type="PROSITE" id="PS00878">
    <property type="entry name" value="ODR_DC_2_1"/>
    <property type="match status" value="1"/>
</dbReference>
<dbReference type="GO" id="GO:0008295">
    <property type="term" value="P:spermidine biosynthetic process"/>
    <property type="evidence" value="ECO:0007669"/>
    <property type="project" value="UniProtKB-KW"/>
</dbReference>
<feature type="compositionally biased region" description="Basic residues" evidence="14">
    <location>
        <begin position="296"/>
        <end position="312"/>
    </location>
</feature>
<gene>
    <name evidence="16" type="ORF">Vbra_8476</name>
</gene>
<comment type="pathway">
    <text evidence="2">Amine and polyamine biosynthesis; S-adenosylmethioninamine biosynthesis; S-adenosylmethioninamine from S-adenosyl-L-methionine: step 1/1.</text>
</comment>
<dbReference type="InterPro" id="IPR022653">
    <property type="entry name" value="De-COase2_pyr-phos_BS"/>
</dbReference>
<dbReference type="STRING" id="1169540.A0A0G4EYD2"/>
<evidence type="ECO:0000259" key="15">
    <source>
        <dbReference type="Pfam" id="PF02784"/>
    </source>
</evidence>
<dbReference type="InterPro" id="IPR016067">
    <property type="entry name" value="S-AdoMet_deCO2ase_core"/>
</dbReference>
<dbReference type="SUPFAM" id="SSF50621">
    <property type="entry name" value="Alanine racemase C-terminal domain-like"/>
    <property type="match status" value="1"/>
</dbReference>
<dbReference type="InterPro" id="IPR009006">
    <property type="entry name" value="Ala_racemase/Decarboxylase_C"/>
</dbReference>
<feature type="region of interest" description="Disordered" evidence="14">
    <location>
        <begin position="265"/>
        <end position="336"/>
    </location>
</feature>
<evidence type="ECO:0000256" key="9">
    <source>
        <dbReference type="ARBA" id="ARBA00034115"/>
    </source>
</evidence>
<dbReference type="PRINTS" id="PR01179">
    <property type="entry name" value="ODADCRBXLASE"/>
</dbReference>
<sequence length="1029" mass="111454">MGGVGVGVGDVCGFGFEGVEKRYVLRLNEGVFAHLDVGSLREVEDHQWQGVLDKAVCHILSKIKSVPAVGPPDKQAVDALAKVTSKKKRKTKRRKTKGKRASAVVVRSDESNGSPLRGCVGAAGVGGGDGSVTAYLLSESSLFVYDDTIVLKTCGTTTPLLCTDALLHLLLPDHILSRIASHHLGDSCRSSECEWPSIALSSVVDYALFTHLNYRQPQLQTYPHRTFNEEVSFLKRYFPSGEAFELQTAPDSTFSIFLYQSPISSNQQRQDQPPAIAHPSLPSPHTTTAILSSPNGRRHHSQPHQQTQKRRNMPPLSAVQAGSAPDGSHRPRGGQREQVVTLTEWLLIGIDPKSVERFAGRGEYEHGDGGEGGEGGGRGLHFCGALRDLLPSGAEVDQYWFAPQGYSCNALAGPFFLNAHISPEPETSYASVEVNFPFGIDHGMSCEAIQRVVVECFRPREVHLVHIRPTEDGFVVPAPSPLHQPCGGDSSSHHVSAVPYSKVRQVEASGSSYRVVHSHYSLQERHSVKQAGGPLPPLSSLLPPSPLQLPSPMRSPPLPSLTDSNNSDNDSSGRSSSCTNTSATPSFILNVDGLDESISSDGDGSVSGGGGGSEALEDLLERLKVEVGMACVDGAGGGGGGDGEVGVVRELVDQKRVDGPFVVVDIQRVIDQYRQWQRLLPKITPYYAVKCNPDPVLVRVLAALGARFDCASQNEIRQVLDLGAQGSDIVYANPCKQVSGLAYARQHNVQLMTFDNQDELHKIAAHHPSSSLLLRIQTDDTHAVCPMSCKFGAPEQSWRVLLQCAKALNLSVVGVCFHVGSGCKQKGAFSRALRDARRLFDLGVGAGFDMRVLDIGGGFPCEVEDGGVCEGVVTFPEMAREITDTLDELFDKDVQVIAEPGRYFAGACHTLAVRVFARRAPTETTADEGRYLYYVNDGLYGSFNCLLYDHATVTPELLREHDGGPVYRSTVFGPTCDGFDVILKDVMLPIIEMDEWLVFRNMGAYTTAACSTFNGFSKPKPFYCRVARE</sequence>
<feature type="compositionally biased region" description="Polar residues" evidence="14">
    <location>
        <begin position="283"/>
        <end position="295"/>
    </location>
</feature>
<dbReference type="Gene3D" id="3.60.90.10">
    <property type="entry name" value="S-adenosylmethionine decarboxylase"/>
    <property type="match status" value="2"/>
</dbReference>
<dbReference type="PRINTS" id="PR01182">
    <property type="entry name" value="ORNDCRBXLASE"/>
</dbReference>
<keyword evidence="5 13" id="KW-0663">Pyridoxal phosphate</keyword>
<dbReference type="GO" id="GO:0004014">
    <property type="term" value="F:adenosylmethionine decarboxylase activity"/>
    <property type="evidence" value="ECO:0007669"/>
    <property type="project" value="InterPro"/>
</dbReference>
<comment type="subunit">
    <text evidence="11">Homodimer. Only the dimer is catalytically active, as the active sites are constructed of residues from both monomers.</text>
</comment>
<evidence type="ECO:0000256" key="1">
    <source>
        <dbReference type="ARBA" id="ARBA00001933"/>
    </source>
</evidence>
<dbReference type="Gene3D" id="3.20.20.10">
    <property type="entry name" value="Alanine racemase"/>
    <property type="match status" value="1"/>
</dbReference>
<dbReference type="InParanoid" id="A0A0G4EYD2"/>
<comment type="pathway">
    <text evidence="9">Amine and polyamine biosynthesis; putrescine biosynthesis via L-ornithine pathway; putrescine from L-ornithine: step 1/1.</text>
</comment>
<evidence type="ECO:0000256" key="6">
    <source>
        <dbReference type="ARBA" id="ARBA00023066"/>
    </source>
</evidence>
<feature type="compositionally biased region" description="Basic residues" evidence="14">
    <location>
        <begin position="86"/>
        <end position="100"/>
    </location>
</feature>
<evidence type="ECO:0000256" key="12">
    <source>
        <dbReference type="ARBA" id="ARBA00049127"/>
    </source>
</evidence>
<dbReference type="Pfam" id="PF01536">
    <property type="entry name" value="SAM_decarbox"/>
    <property type="match status" value="2"/>
</dbReference>
<feature type="compositionally biased region" description="Pro residues" evidence="14">
    <location>
        <begin position="543"/>
        <end position="559"/>
    </location>
</feature>
<evidence type="ECO:0000313" key="16">
    <source>
        <dbReference type="EMBL" id="CEM03971.1"/>
    </source>
</evidence>
<dbReference type="EMBL" id="CDMY01000347">
    <property type="protein sequence ID" value="CEM03971.1"/>
    <property type="molecule type" value="Genomic_DNA"/>
</dbReference>
<evidence type="ECO:0000256" key="14">
    <source>
        <dbReference type="SAM" id="MobiDB-lite"/>
    </source>
</evidence>